<organism evidence="8 9">
    <name type="scientific">Rubrivirga marina</name>
    <dbReference type="NCBI Taxonomy" id="1196024"/>
    <lineage>
        <taxon>Bacteria</taxon>
        <taxon>Pseudomonadati</taxon>
        <taxon>Rhodothermota</taxon>
        <taxon>Rhodothermia</taxon>
        <taxon>Rhodothermales</taxon>
        <taxon>Rubricoccaceae</taxon>
        <taxon>Rubrivirga</taxon>
    </lineage>
</organism>
<dbReference type="NCBIfam" id="TIGR01430">
    <property type="entry name" value="aden_deam"/>
    <property type="match status" value="1"/>
</dbReference>
<dbReference type="EMBL" id="MQWD01000001">
    <property type="protein sequence ID" value="PAP76995.1"/>
    <property type="molecule type" value="Genomic_DNA"/>
</dbReference>
<dbReference type="InterPro" id="IPR032466">
    <property type="entry name" value="Metal_Hydrolase"/>
</dbReference>
<evidence type="ECO:0000256" key="2">
    <source>
        <dbReference type="ARBA" id="ARBA00006676"/>
    </source>
</evidence>
<dbReference type="PANTHER" id="PTHR11409">
    <property type="entry name" value="ADENOSINE DEAMINASE"/>
    <property type="match status" value="1"/>
</dbReference>
<comment type="caution">
    <text evidence="8">The sequence shown here is derived from an EMBL/GenBank/DDBJ whole genome shotgun (WGS) entry which is preliminary data.</text>
</comment>
<evidence type="ECO:0000256" key="4">
    <source>
        <dbReference type="ARBA" id="ARBA00022723"/>
    </source>
</evidence>
<dbReference type="Proteomes" id="UP000216339">
    <property type="component" value="Unassembled WGS sequence"/>
</dbReference>
<dbReference type="SUPFAM" id="SSF51556">
    <property type="entry name" value="Metallo-dependent hydrolases"/>
    <property type="match status" value="1"/>
</dbReference>
<protein>
    <recommendedName>
        <fullName evidence="3">adenosine deaminase</fullName>
        <ecNumber evidence="3">3.5.4.4</ecNumber>
    </recommendedName>
</protein>
<dbReference type="GO" id="GO:0046103">
    <property type="term" value="P:inosine biosynthetic process"/>
    <property type="evidence" value="ECO:0007669"/>
    <property type="project" value="TreeGrafter"/>
</dbReference>
<evidence type="ECO:0000256" key="1">
    <source>
        <dbReference type="ARBA" id="ARBA00001947"/>
    </source>
</evidence>
<dbReference type="Gene3D" id="3.20.20.140">
    <property type="entry name" value="Metal-dependent hydrolases"/>
    <property type="match status" value="1"/>
</dbReference>
<comment type="cofactor">
    <cofactor evidence="1">
        <name>Zn(2+)</name>
        <dbReference type="ChEBI" id="CHEBI:29105"/>
    </cofactor>
</comment>
<evidence type="ECO:0000259" key="7">
    <source>
        <dbReference type="Pfam" id="PF00962"/>
    </source>
</evidence>
<evidence type="ECO:0000313" key="9">
    <source>
        <dbReference type="Proteomes" id="UP000216339"/>
    </source>
</evidence>
<evidence type="ECO:0000256" key="6">
    <source>
        <dbReference type="ARBA" id="ARBA00022833"/>
    </source>
</evidence>
<dbReference type="GO" id="GO:0043103">
    <property type="term" value="P:hypoxanthine salvage"/>
    <property type="evidence" value="ECO:0007669"/>
    <property type="project" value="TreeGrafter"/>
</dbReference>
<keyword evidence="5" id="KW-0378">Hydrolase</keyword>
<dbReference type="OrthoDB" id="9779574at2"/>
<proteinExistence type="inferred from homology"/>
<name>A0A271J209_9BACT</name>
<evidence type="ECO:0000256" key="5">
    <source>
        <dbReference type="ARBA" id="ARBA00022801"/>
    </source>
</evidence>
<dbReference type="EC" id="3.5.4.4" evidence="3"/>
<keyword evidence="9" id="KW-1185">Reference proteome</keyword>
<dbReference type="GO" id="GO:0004000">
    <property type="term" value="F:adenosine deaminase activity"/>
    <property type="evidence" value="ECO:0007669"/>
    <property type="project" value="TreeGrafter"/>
</dbReference>
<gene>
    <name evidence="8" type="ORF">BSZ37_11400</name>
</gene>
<dbReference type="AlphaFoldDB" id="A0A271J209"/>
<dbReference type="GO" id="GO:0005829">
    <property type="term" value="C:cytosol"/>
    <property type="evidence" value="ECO:0007669"/>
    <property type="project" value="TreeGrafter"/>
</dbReference>
<dbReference type="InterPro" id="IPR001365">
    <property type="entry name" value="A_deaminase_dom"/>
</dbReference>
<evidence type="ECO:0000256" key="3">
    <source>
        <dbReference type="ARBA" id="ARBA00012784"/>
    </source>
</evidence>
<dbReference type="GO" id="GO:0046872">
    <property type="term" value="F:metal ion binding"/>
    <property type="evidence" value="ECO:0007669"/>
    <property type="project" value="UniProtKB-KW"/>
</dbReference>
<dbReference type="PANTHER" id="PTHR11409:SF43">
    <property type="entry name" value="ADENOSINE DEAMINASE"/>
    <property type="match status" value="1"/>
</dbReference>
<dbReference type="RefSeq" id="WP_095510661.1">
    <property type="nucleotide sequence ID" value="NZ_MQWD01000001.1"/>
</dbReference>
<feature type="domain" description="Adenosine deaminase" evidence="7">
    <location>
        <begin position="13"/>
        <end position="339"/>
    </location>
</feature>
<reference evidence="8 9" key="1">
    <citation type="submission" date="2016-11" db="EMBL/GenBank/DDBJ databases">
        <title>Study of marine rhodopsin-containing bacteria.</title>
        <authorList>
            <person name="Yoshizawa S."/>
            <person name="Kumagai Y."/>
            <person name="Kogure K."/>
        </authorList>
    </citation>
    <scope>NUCLEOTIDE SEQUENCE [LARGE SCALE GENOMIC DNA]</scope>
    <source>
        <strain evidence="8 9">SAORIC-28</strain>
    </source>
</reference>
<dbReference type="Pfam" id="PF00962">
    <property type="entry name" value="A_deaminase"/>
    <property type="match status" value="1"/>
</dbReference>
<keyword evidence="4" id="KW-0479">Metal-binding</keyword>
<accession>A0A271J209</accession>
<evidence type="ECO:0000313" key="8">
    <source>
        <dbReference type="EMBL" id="PAP76995.1"/>
    </source>
</evidence>
<dbReference type="GO" id="GO:0006154">
    <property type="term" value="P:adenosine catabolic process"/>
    <property type="evidence" value="ECO:0007669"/>
    <property type="project" value="TreeGrafter"/>
</dbReference>
<keyword evidence="6" id="KW-0862">Zinc</keyword>
<dbReference type="InterPro" id="IPR006330">
    <property type="entry name" value="Ado/ade_deaminase"/>
</dbReference>
<comment type="similarity">
    <text evidence="2">Belongs to the metallo-dependent hydrolases superfamily. Adenosine and AMP deaminases family.</text>
</comment>
<sequence length="348" mass="38240">MSALDRATVHAWPKAELHCHLDGSLRLGTMLELAEAQGKTDLLPADDEAGLAEELRKIDGSPTLEEYLKWFGYSIPLMQTREALHRIAYELAEDMARDNVRYLEVRYGPILHTEEGLTMWQVNDAVLAGLADAQRDHGIRSGVIVCGLRDRFESASLAQAELAASYRGRGVIGFDLAGGERGNPAEMHGAAFYLARKELLNITVHAGESFGPASIRQALFKCGAHRIGHGVTLGQDPELLRYVVDRQIPLEVCPTSNVQTHVVASYEAHPVAEYVRAGVPVTINTDNTLFSHTTTTDELWLAHTRCGVSAENLREVVLNGFRHAFLPHREKQALLDEVEPLVALPAAS</sequence>